<gene>
    <name evidence="4" type="ORF">ABB22_01670</name>
</gene>
<dbReference type="PANTHER" id="PTHR43877">
    <property type="entry name" value="AMINOALKYLPHOSPHONATE N-ACETYLTRANSFERASE-RELATED-RELATED"/>
    <property type="match status" value="1"/>
</dbReference>
<dbReference type="PANTHER" id="PTHR43877:SF2">
    <property type="entry name" value="AMINOALKYLPHOSPHONATE N-ACETYLTRANSFERASE-RELATED"/>
    <property type="match status" value="1"/>
</dbReference>
<comment type="caution">
    <text evidence="4">The sequence shown here is derived from an EMBL/GenBank/DDBJ whole genome shotgun (WGS) entry which is preliminary data.</text>
</comment>
<reference evidence="4 5" key="1">
    <citation type="submission" date="2015-05" db="EMBL/GenBank/DDBJ databases">
        <title>Genome sequencing and analysis of members of genus Stenotrophomonas.</title>
        <authorList>
            <person name="Patil P.P."/>
            <person name="Midha S."/>
            <person name="Patil P.B."/>
        </authorList>
    </citation>
    <scope>NUCLEOTIDE SEQUENCE [LARGE SCALE GENOMIC DNA]</scope>
    <source>
        <strain evidence="4 5">DSM 12575</strain>
    </source>
</reference>
<dbReference type="SUPFAM" id="SSF55729">
    <property type="entry name" value="Acyl-CoA N-acyltransferases (Nat)"/>
    <property type="match status" value="1"/>
</dbReference>
<dbReference type="InterPro" id="IPR016890">
    <property type="entry name" value="UCP028520"/>
</dbReference>
<organism evidence="4 5">
    <name type="scientific">Stenotrophomonas nitritireducens</name>
    <dbReference type="NCBI Taxonomy" id="83617"/>
    <lineage>
        <taxon>Bacteria</taxon>
        <taxon>Pseudomonadati</taxon>
        <taxon>Pseudomonadota</taxon>
        <taxon>Gammaproteobacteria</taxon>
        <taxon>Lysobacterales</taxon>
        <taxon>Lysobacteraceae</taxon>
        <taxon>Stenotrophomonas</taxon>
    </lineage>
</organism>
<evidence type="ECO:0000256" key="1">
    <source>
        <dbReference type="ARBA" id="ARBA00022679"/>
    </source>
</evidence>
<evidence type="ECO:0000313" key="4">
    <source>
        <dbReference type="EMBL" id="KRG60687.1"/>
    </source>
</evidence>
<accession>A0ABR5NPG5</accession>
<dbReference type="Pfam" id="PF00583">
    <property type="entry name" value="Acetyltransf_1"/>
    <property type="match status" value="1"/>
</dbReference>
<proteinExistence type="predicted"/>
<dbReference type="Proteomes" id="UP000050902">
    <property type="component" value="Unassembled WGS sequence"/>
</dbReference>
<feature type="domain" description="N-acetyltransferase" evidence="3">
    <location>
        <begin position="5"/>
        <end position="163"/>
    </location>
</feature>
<evidence type="ECO:0000256" key="2">
    <source>
        <dbReference type="ARBA" id="ARBA00023315"/>
    </source>
</evidence>
<dbReference type="CDD" id="cd04301">
    <property type="entry name" value="NAT_SF"/>
    <property type="match status" value="1"/>
</dbReference>
<protein>
    <submittedName>
        <fullName evidence="4">GNAT family acetyltransferase</fullName>
    </submittedName>
</protein>
<name>A0ABR5NPG5_9GAMM</name>
<dbReference type="EMBL" id="LDJG01000002">
    <property type="protein sequence ID" value="KRG60687.1"/>
    <property type="molecule type" value="Genomic_DNA"/>
</dbReference>
<keyword evidence="2" id="KW-0012">Acyltransferase</keyword>
<evidence type="ECO:0000313" key="5">
    <source>
        <dbReference type="Proteomes" id="UP000050902"/>
    </source>
</evidence>
<dbReference type="Gene3D" id="3.40.630.30">
    <property type="match status" value="1"/>
</dbReference>
<dbReference type="InterPro" id="IPR016181">
    <property type="entry name" value="Acyl_CoA_acyltransferase"/>
</dbReference>
<sequence>MADAGGVPRVPAGDDLPALLALNNAHAVELSWQAPDAFARLLDRACFVRCIGAADALLVALDQDAQYDNPNFAWLAARHPRFVYIDRVVVAAHARGRGLARRLYDSLIEYARVHGQQRLVCEINAEPPNPASLAFHRGLGFAPIGQARLPGGKTVTYFERVLRA</sequence>
<evidence type="ECO:0000259" key="3">
    <source>
        <dbReference type="PROSITE" id="PS51186"/>
    </source>
</evidence>
<keyword evidence="5" id="KW-1185">Reference proteome</keyword>
<keyword evidence="1" id="KW-0808">Transferase</keyword>
<dbReference type="InterPro" id="IPR050832">
    <property type="entry name" value="Bact_Acetyltransf"/>
</dbReference>
<dbReference type="PROSITE" id="PS51186">
    <property type="entry name" value="GNAT"/>
    <property type="match status" value="1"/>
</dbReference>
<dbReference type="PIRSF" id="PIRSF028520">
    <property type="entry name" value="UCP028520"/>
    <property type="match status" value="1"/>
</dbReference>
<dbReference type="InterPro" id="IPR000182">
    <property type="entry name" value="GNAT_dom"/>
</dbReference>